<dbReference type="RefSeq" id="WP_106772466.1">
    <property type="nucleotide sequence ID" value="NZ_PXYK01000010.1"/>
</dbReference>
<reference evidence="1 2" key="1">
    <citation type="submission" date="2018-03" db="EMBL/GenBank/DDBJ databases">
        <title>The draft genome of Mesorhizobium sp. 6GN-30.</title>
        <authorList>
            <person name="Liu L."/>
            <person name="Li L."/>
            <person name="Wang T."/>
            <person name="Zhang X."/>
            <person name="Liang L."/>
        </authorList>
    </citation>
    <scope>NUCLEOTIDE SEQUENCE [LARGE SCALE GENOMIC DNA]</scope>
    <source>
        <strain evidence="1 2">6GN30</strain>
    </source>
</reference>
<name>A0A2P7SC05_9HYPH</name>
<organism evidence="1 2">
    <name type="scientific">Kumtagia ephedrae</name>
    <dbReference type="NCBI Taxonomy" id="2116701"/>
    <lineage>
        <taxon>Bacteria</taxon>
        <taxon>Pseudomonadati</taxon>
        <taxon>Pseudomonadota</taxon>
        <taxon>Alphaproteobacteria</taxon>
        <taxon>Hyphomicrobiales</taxon>
        <taxon>Phyllobacteriaceae</taxon>
        <taxon>Kumtagia</taxon>
    </lineage>
</organism>
<evidence type="ECO:0000313" key="2">
    <source>
        <dbReference type="Proteomes" id="UP000241229"/>
    </source>
</evidence>
<dbReference type="OrthoDB" id="8085955at2"/>
<protein>
    <recommendedName>
        <fullName evidence="3">DUF1127 domain-containing protein</fullName>
    </recommendedName>
</protein>
<dbReference type="AlphaFoldDB" id="A0A2P7SC05"/>
<comment type="caution">
    <text evidence="1">The sequence shown here is derived from an EMBL/GenBank/DDBJ whole genome shotgun (WGS) entry which is preliminary data.</text>
</comment>
<accession>A0A2P7SC05</accession>
<sequence>MSILDDIGHFGTALRAARRNRRTFREINALPPELQKDIGWPMVNDSPADLGAVNSLWRTMR</sequence>
<evidence type="ECO:0000313" key="1">
    <source>
        <dbReference type="EMBL" id="PSJ60054.1"/>
    </source>
</evidence>
<dbReference type="EMBL" id="PXYK01000010">
    <property type="protein sequence ID" value="PSJ60054.1"/>
    <property type="molecule type" value="Genomic_DNA"/>
</dbReference>
<proteinExistence type="predicted"/>
<dbReference type="Proteomes" id="UP000241229">
    <property type="component" value="Unassembled WGS sequence"/>
</dbReference>
<keyword evidence="2" id="KW-1185">Reference proteome</keyword>
<evidence type="ECO:0008006" key="3">
    <source>
        <dbReference type="Google" id="ProtNLM"/>
    </source>
</evidence>
<gene>
    <name evidence="1" type="ORF">C7I84_12210</name>
</gene>